<organism evidence="1">
    <name type="scientific">Rhizophora mucronata</name>
    <name type="common">Asiatic mangrove</name>
    <dbReference type="NCBI Taxonomy" id="61149"/>
    <lineage>
        <taxon>Eukaryota</taxon>
        <taxon>Viridiplantae</taxon>
        <taxon>Streptophyta</taxon>
        <taxon>Embryophyta</taxon>
        <taxon>Tracheophyta</taxon>
        <taxon>Spermatophyta</taxon>
        <taxon>Magnoliopsida</taxon>
        <taxon>eudicotyledons</taxon>
        <taxon>Gunneridae</taxon>
        <taxon>Pentapetalae</taxon>
        <taxon>rosids</taxon>
        <taxon>fabids</taxon>
        <taxon>Malpighiales</taxon>
        <taxon>Rhizophoraceae</taxon>
        <taxon>Rhizophora</taxon>
    </lineage>
</organism>
<dbReference type="AlphaFoldDB" id="A0A2P2NM85"/>
<protein>
    <submittedName>
        <fullName evidence="1">Uncharacterized protein</fullName>
    </submittedName>
</protein>
<proteinExistence type="predicted"/>
<accession>A0A2P2NM85</accession>
<evidence type="ECO:0000313" key="1">
    <source>
        <dbReference type="EMBL" id="MBX43586.1"/>
    </source>
</evidence>
<sequence length="27" mass="2994">MMIYLGCILLPGVAIFFKFELVGLAFS</sequence>
<dbReference type="EMBL" id="GGEC01063102">
    <property type="protein sequence ID" value="MBX43586.1"/>
    <property type="molecule type" value="Transcribed_RNA"/>
</dbReference>
<reference evidence="1" key="1">
    <citation type="submission" date="2018-02" db="EMBL/GenBank/DDBJ databases">
        <title>Rhizophora mucronata_Transcriptome.</title>
        <authorList>
            <person name="Meera S.P."/>
            <person name="Sreeshan A."/>
            <person name="Augustine A."/>
        </authorList>
    </citation>
    <scope>NUCLEOTIDE SEQUENCE</scope>
    <source>
        <tissue evidence="1">Leaf</tissue>
    </source>
</reference>
<name>A0A2P2NM85_RHIMU</name>